<keyword evidence="2" id="KW-1185">Reference proteome</keyword>
<accession>A0A9J6MZU0</accession>
<evidence type="ECO:0000313" key="1">
    <source>
        <dbReference type="EMBL" id="MCH6269108.1"/>
    </source>
</evidence>
<gene>
    <name evidence="1" type="ORF">KHB02_026625</name>
</gene>
<dbReference type="RefSeq" id="WP_241114115.1">
    <property type="nucleotide sequence ID" value="NZ_JAGYPE020000079.1"/>
</dbReference>
<comment type="caution">
    <text evidence="1">The sequence shown here is derived from an EMBL/GenBank/DDBJ whole genome shotgun (WGS) entry which is preliminary data.</text>
</comment>
<reference evidence="1 2" key="1">
    <citation type="submission" date="2022-03" db="EMBL/GenBank/DDBJ databases">
        <title>Novel Bacillus species.</title>
        <authorList>
            <person name="Liu G."/>
        </authorList>
    </citation>
    <scope>NUCLEOTIDE SEQUENCE [LARGE SCALE GENOMIC DNA]</scope>
    <source>
        <strain evidence="1 2">FJAT-50051</strain>
    </source>
</reference>
<sequence length="46" mass="5180">MSRMDLVFIVSMKDILNLGPHEVGLHQANEGHFEVRAARIWSSSSL</sequence>
<protein>
    <submittedName>
        <fullName evidence="1">Uncharacterized protein</fullName>
    </submittedName>
</protein>
<dbReference type="AlphaFoldDB" id="A0A9J6MZU0"/>
<dbReference type="EMBL" id="JAGYPE020000079">
    <property type="protein sequence ID" value="MCH6269108.1"/>
    <property type="molecule type" value="Genomic_DNA"/>
</dbReference>
<proteinExistence type="predicted"/>
<dbReference type="Proteomes" id="UP000677265">
    <property type="component" value="Unassembled WGS sequence"/>
</dbReference>
<organism evidence="1 2">
    <name type="scientific">Neobacillus citreus</name>
    <dbReference type="NCBI Taxonomy" id="2833578"/>
    <lineage>
        <taxon>Bacteria</taxon>
        <taxon>Bacillati</taxon>
        <taxon>Bacillota</taxon>
        <taxon>Bacilli</taxon>
        <taxon>Bacillales</taxon>
        <taxon>Bacillaceae</taxon>
        <taxon>Neobacillus</taxon>
    </lineage>
</organism>
<name>A0A9J6MZU0_9BACI</name>
<evidence type="ECO:0000313" key="2">
    <source>
        <dbReference type="Proteomes" id="UP000677265"/>
    </source>
</evidence>